<comment type="caution">
    <text evidence="6">The sequence shown here is derived from an EMBL/GenBank/DDBJ whole genome shotgun (WGS) entry which is preliminary data.</text>
</comment>
<reference evidence="6 7" key="1">
    <citation type="submission" date="2015-11" db="EMBL/GenBank/DDBJ databases">
        <title>Evidence for parallel genomic evolution in an endosymbiosis of termite gut flagellates.</title>
        <authorList>
            <person name="Zheng H."/>
        </authorList>
    </citation>
    <scope>NUCLEOTIDE SEQUENCE [LARGE SCALE GENOMIC DNA]</scope>
    <source>
        <strain evidence="6 7">CET450</strain>
    </source>
</reference>
<keyword evidence="2" id="KW-0698">rRNA processing</keyword>
<organism evidence="6 7">
    <name type="scientific">Endomicrobium trichonymphae</name>
    <dbReference type="NCBI Taxonomy" id="1408204"/>
    <lineage>
        <taxon>Bacteria</taxon>
        <taxon>Pseudomonadati</taxon>
        <taxon>Elusimicrobiota</taxon>
        <taxon>Endomicrobiia</taxon>
        <taxon>Endomicrobiales</taxon>
        <taxon>Endomicrobiaceae</taxon>
        <taxon>Candidatus Endomicrobiellum</taxon>
    </lineage>
</organism>
<dbReference type="AlphaFoldDB" id="A0A1E5IHN3"/>
<dbReference type="PANTHER" id="PTHR11265:SF0">
    <property type="entry name" value="12S RRNA N4-METHYLCYTIDINE METHYLTRANSFERASE"/>
    <property type="match status" value="1"/>
</dbReference>
<accession>A0A1E5IHN3</accession>
<evidence type="ECO:0000256" key="5">
    <source>
        <dbReference type="ARBA" id="ARBA00022691"/>
    </source>
</evidence>
<keyword evidence="3" id="KW-0489">Methyltransferase</keyword>
<dbReference type="InterPro" id="IPR029063">
    <property type="entry name" value="SAM-dependent_MTases_sf"/>
</dbReference>
<evidence type="ECO:0000256" key="1">
    <source>
        <dbReference type="ARBA" id="ARBA00010396"/>
    </source>
</evidence>
<protein>
    <recommendedName>
        <fullName evidence="8">16S rRNA (Cytosine(1402)-N(4))-methyltransferase</fullName>
    </recommendedName>
</protein>
<evidence type="ECO:0008006" key="8">
    <source>
        <dbReference type="Google" id="ProtNLM"/>
    </source>
</evidence>
<dbReference type="PANTHER" id="PTHR11265">
    <property type="entry name" value="S-ADENOSYL-METHYLTRANSFERASE MRAW"/>
    <property type="match status" value="1"/>
</dbReference>
<keyword evidence="5" id="KW-0949">S-adenosyl-L-methionine</keyword>
<evidence type="ECO:0000256" key="4">
    <source>
        <dbReference type="ARBA" id="ARBA00022679"/>
    </source>
</evidence>
<evidence type="ECO:0000256" key="3">
    <source>
        <dbReference type="ARBA" id="ARBA00022603"/>
    </source>
</evidence>
<dbReference type="Proteomes" id="UP000095237">
    <property type="component" value="Unassembled WGS sequence"/>
</dbReference>
<proteinExistence type="inferred from homology"/>
<dbReference type="InterPro" id="IPR002903">
    <property type="entry name" value="RsmH"/>
</dbReference>
<dbReference type="Gene3D" id="1.10.150.170">
    <property type="entry name" value="Putative methyltransferase TM0872, insert domain"/>
    <property type="match status" value="1"/>
</dbReference>
<dbReference type="EMBL" id="LNVX01000528">
    <property type="protein sequence ID" value="OEG69924.1"/>
    <property type="molecule type" value="Genomic_DNA"/>
</dbReference>
<dbReference type="SUPFAM" id="SSF81799">
    <property type="entry name" value="Putative methyltransferase TM0872, insert domain"/>
    <property type="match status" value="1"/>
</dbReference>
<name>A0A1E5IHN3_ENDTX</name>
<evidence type="ECO:0000313" key="6">
    <source>
        <dbReference type="EMBL" id="OEG69924.1"/>
    </source>
</evidence>
<dbReference type="GO" id="GO:0005737">
    <property type="term" value="C:cytoplasm"/>
    <property type="evidence" value="ECO:0007669"/>
    <property type="project" value="TreeGrafter"/>
</dbReference>
<dbReference type="GO" id="GO:0071424">
    <property type="term" value="F:rRNA (cytosine-N4-)-methyltransferase activity"/>
    <property type="evidence" value="ECO:0007669"/>
    <property type="project" value="TreeGrafter"/>
</dbReference>
<comment type="similarity">
    <text evidence="1">Belongs to the methyltransferase superfamily. RsmH family.</text>
</comment>
<gene>
    <name evidence="6" type="ORF">ATZ36_07030</name>
</gene>
<dbReference type="Gene3D" id="3.40.50.150">
    <property type="entry name" value="Vaccinia Virus protein VP39"/>
    <property type="match status" value="1"/>
</dbReference>
<dbReference type="GO" id="GO:0070475">
    <property type="term" value="P:rRNA base methylation"/>
    <property type="evidence" value="ECO:0007669"/>
    <property type="project" value="TreeGrafter"/>
</dbReference>
<sequence>MKKNSAEECLFIRDNFKNVKKALSALNINKVDGILADIGASSKQFGDLDRGFSFNSGALDMRMDKRNGLTAKTSIWARQFMGFMA</sequence>
<keyword evidence="4" id="KW-0808">Transferase</keyword>
<evidence type="ECO:0000313" key="7">
    <source>
        <dbReference type="Proteomes" id="UP000095237"/>
    </source>
</evidence>
<dbReference type="InterPro" id="IPR023397">
    <property type="entry name" value="SAM-dep_MeTrfase_MraW_recog"/>
</dbReference>
<dbReference type="Pfam" id="PF01795">
    <property type="entry name" value="Methyltransf_5"/>
    <property type="match status" value="1"/>
</dbReference>
<keyword evidence="7" id="KW-1185">Reference proteome</keyword>
<evidence type="ECO:0000256" key="2">
    <source>
        <dbReference type="ARBA" id="ARBA00022552"/>
    </source>
</evidence>